<accession>A0A0U2UFG7</accession>
<protein>
    <submittedName>
        <fullName evidence="2">Uncharacterized protein</fullName>
    </submittedName>
</protein>
<sequence length="109" mass="12096">MKSLLLMVLFAAVAVSADNRDDFLDKICNKCDGCVGINVIGSDSDGDPIFDCEQNCKKCDLPACQAVPRVKECKFCRKNEAVNKCSERCQRGCTFCSKTKACKDRETRK</sequence>
<organism evidence="2">
    <name type="scientific">Acartia pacifica</name>
    <name type="common">Copepod</name>
    <dbReference type="NCBI Taxonomy" id="335913"/>
    <lineage>
        <taxon>Eukaryota</taxon>
        <taxon>Metazoa</taxon>
        <taxon>Ecdysozoa</taxon>
        <taxon>Arthropoda</taxon>
        <taxon>Crustacea</taxon>
        <taxon>Multicrustacea</taxon>
        <taxon>Hexanauplia</taxon>
        <taxon>Copepoda</taxon>
        <taxon>Calanoida</taxon>
        <taxon>Acartiidae</taxon>
        <taxon>Acartia</taxon>
    </lineage>
</organism>
<feature type="signal peptide" evidence="1">
    <location>
        <begin position="1"/>
        <end position="17"/>
    </location>
</feature>
<dbReference type="AlphaFoldDB" id="A0A0U2UFG7"/>
<evidence type="ECO:0000256" key="1">
    <source>
        <dbReference type="SAM" id="SignalP"/>
    </source>
</evidence>
<dbReference type="EMBL" id="KT754705">
    <property type="protein sequence ID" value="ALS04539.1"/>
    <property type="molecule type" value="mRNA"/>
</dbReference>
<keyword evidence="1" id="KW-0732">Signal</keyword>
<name>A0A0U2UFG7_ACAPC</name>
<evidence type="ECO:0000313" key="2">
    <source>
        <dbReference type="EMBL" id="ALS04539.1"/>
    </source>
</evidence>
<reference evidence="2" key="1">
    <citation type="journal article" date="2015" name="Sci. Rep.">
        <title>Spliced leader RNA trans-splicing discovered in copepods.</title>
        <authorList>
            <person name="Yang F."/>
            <person name="Xu D."/>
            <person name="Zhuang Y."/>
            <person name="Yi X."/>
            <person name="Huang Y."/>
            <person name="Chen H."/>
            <person name="Lin S."/>
            <person name="Campbell D.A."/>
            <person name="Sturm N.R."/>
            <person name="Liu G."/>
            <person name="Zhang H."/>
        </authorList>
    </citation>
    <scope>NUCLEOTIDE SEQUENCE</scope>
</reference>
<proteinExistence type="evidence at transcript level"/>
<feature type="chain" id="PRO_5006832602" evidence="1">
    <location>
        <begin position="18"/>
        <end position="109"/>
    </location>
</feature>